<organism evidence="1 2">
    <name type="scientific">Mycena maculata</name>
    <dbReference type="NCBI Taxonomy" id="230809"/>
    <lineage>
        <taxon>Eukaryota</taxon>
        <taxon>Fungi</taxon>
        <taxon>Dikarya</taxon>
        <taxon>Basidiomycota</taxon>
        <taxon>Agaricomycotina</taxon>
        <taxon>Agaricomycetes</taxon>
        <taxon>Agaricomycetidae</taxon>
        <taxon>Agaricales</taxon>
        <taxon>Marasmiineae</taxon>
        <taxon>Mycenaceae</taxon>
        <taxon>Mycena</taxon>
    </lineage>
</organism>
<dbReference type="Proteomes" id="UP001215280">
    <property type="component" value="Unassembled WGS sequence"/>
</dbReference>
<keyword evidence="2" id="KW-1185">Reference proteome</keyword>
<gene>
    <name evidence="1" type="ORF">DFH07DRAFT_840253</name>
</gene>
<evidence type="ECO:0000313" key="2">
    <source>
        <dbReference type="Proteomes" id="UP001215280"/>
    </source>
</evidence>
<comment type="caution">
    <text evidence="1">The sequence shown here is derived from an EMBL/GenBank/DDBJ whole genome shotgun (WGS) entry which is preliminary data.</text>
</comment>
<accession>A0AAD7IB99</accession>
<dbReference type="AlphaFoldDB" id="A0AAD7IB99"/>
<proteinExistence type="predicted"/>
<sequence length="53" mass="5962">MSHSRVALPRDAIIDNLHADPALCVCALVCRSWVPASRFHRFEEISLSQKSAR</sequence>
<name>A0AAD7IB99_9AGAR</name>
<evidence type="ECO:0000313" key="1">
    <source>
        <dbReference type="EMBL" id="KAJ7739223.1"/>
    </source>
</evidence>
<reference evidence="1" key="1">
    <citation type="submission" date="2023-03" db="EMBL/GenBank/DDBJ databases">
        <title>Massive genome expansion in bonnet fungi (Mycena s.s.) driven by repeated elements and novel gene families across ecological guilds.</title>
        <authorList>
            <consortium name="Lawrence Berkeley National Laboratory"/>
            <person name="Harder C.B."/>
            <person name="Miyauchi S."/>
            <person name="Viragh M."/>
            <person name="Kuo A."/>
            <person name="Thoen E."/>
            <person name="Andreopoulos B."/>
            <person name="Lu D."/>
            <person name="Skrede I."/>
            <person name="Drula E."/>
            <person name="Henrissat B."/>
            <person name="Morin E."/>
            <person name="Kohler A."/>
            <person name="Barry K."/>
            <person name="LaButti K."/>
            <person name="Morin E."/>
            <person name="Salamov A."/>
            <person name="Lipzen A."/>
            <person name="Mereny Z."/>
            <person name="Hegedus B."/>
            <person name="Baldrian P."/>
            <person name="Stursova M."/>
            <person name="Weitz H."/>
            <person name="Taylor A."/>
            <person name="Grigoriev I.V."/>
            <person name="Nagy L.G."/>
            <person name="Martin F."/>
            <person name="Kauserud H."/>
        </authorList>
    </citation>
    <scope>NUCLEOTIDE SEQUENCE</scope>
    <source>
        <strain evidence="1">CBHHK188m</strain>
    </source>
</reference>
<protein>
    <submittedName>
        <fullName evidence="1">Uncharacterized protein</fullName>
    </submittedName>
</protein>
<dbReference type="EMBL" id="JARJLG010000133">
    <property type="protein sequence ID" value="KAJ7739223.1"/>
    <property type="molecule type" value="Genomic_DNA"/>
</dbReference>